<evidence type="ECO:0000313" key="3">
    <source>
        <dbReference type="Proteomes" id="UP000249254"/>
    </source>
</evidence>
<feature type="domain" description="PAS fold" evidence="1">
    <location>
        <begin position="26"/>
        <end position="105"/>
    </location>
</feature>
<comment type="caution">
    <text evidence="2">The sequence shown here is derived from an EMBL/GenBank/DDBJ whole genome shotgun (WGS) entry which is preliminary data.</text>
</comment>
<dbReference type="GO" id="GO:0006355">
    <property type="term" value="P:regulation of DNA-templated transcription"/>
    <property type="evidence" value="ECO:0007669"/>
    <property type="project" value="InterPro"/>
</dbReference>
<dbReference type="OrthoDB" id="7466251at2"/>
<dbReference type="EMBL" id="QFYQ01000002">
    <property type="protein sequence ID" value="RAK51981.1"/>
    <property type="molecule type" value="Genomic_DNA"/>
</dbReference>
<protein>
    <recommendedName>
        <fullName evidence="1">PAS fold domain-containing protein</fullName>
    </recommendedName>
</protein>
<proteinExistence type="predicted"/>
<dbReference type="Proteomes" id="UP000249254">
    <property type="component" value="Unassembled WGS sequence"/>
</dbReference>
<dbReference type="CDD" id="cd00130">
    <property type="entry name" value="PAS"/>
    <property type="match status" value="1"/>
</dbReference>
<gene>
    <name evidence="2" type="ORF">DJ017_19030</name>
</gene>
<dbReference type="InterPro" id="IPR013767">
    <property type="entry name" value="PAS_fold"/>
</dbReference>
<dbReference type="AlphaFoldDB" id="A0A328ABG0"/>
<dbReference type="Gene3D" id="3.30.450.20">
    <property type="entry name" value="PAS domain"/>
    <property type="match status" value="1"/>
</dbReference>
<dbReference type="SUPFAM" id="SSF55785">
    <property type="entry name" value="PYP-like sensor domain (PAS domain)"/>
    <property type="match status" value="1"/>
</dbReference>
<sequence length="138" mass="15124">MARFRAEIAPSSRPSLLIDPQPGLPIAEVNAPYEAVCGLDRKALIGQPLFLLFPDNPDDPIADGVSHLYASLKKAAESGRPHAMEVQRYDVRDGDGRFVERYWRPLNTPLTDGFGRVVFLLHQVDEVTDEVLGGKGAG</sequence>
<keyword evidence="3" id="KW-1185">Reference proteome</keyword>
<reference evidence="3" key="1">
    <citation type="submission" date="2018-05" db="EMBL/GenBank/DDBJ databases">
        <authorList>
            <person name="Li X."/>
        </authorList>
    </citation>
    <scope>NUCLEOTIDE SEQUENCE [LARGE SCALE GENOMIC DNA]</scope>
    <source>
        <strain evidence="3">LX32</strain>
    </source>
</reference>
<organism evidence="2 3">
    <name type="scientific">Phenylobacterium soli</name>
    <dbReference type="NCBI Taxonomy" id="2170551"/>
    <lineage>
        <taxon>Bacteria</taxon>
        <taxon>Pseudomonadati</taxon>
        <taxon>Pseudomonadota</taxon>
        <taxon>Alphaproteobacteria</taxon>
        <taxon>Caulobacterales</taxon>
        <taxon>Caulobacteraceae</taxon>
        <taxon>Phenylobacterium</taxon>
    </lineage>
</organism>
<dbReference type="InterPro" id="IPR035965">
    <property type="entry name" value="PAS-like_dom_sf"/>
</dbReference>
<name>A0A328ABG0_9CAUL</name>
<dbReference type="Pfam" id="PF00989">
    <property type="entry name" value="PAS"/>
    <property type="match status" value="1"/>
</dbReference>
<accession>A0A328ABG0</accession>
<evidence type="ECO:0000313" key="2">
    <source>
        <dbReference type="EMBL" id="RAK51981.1"/>
    </source>
</evidence>
<evidence type="ECO:0000259" key="1">
    <source>
        <dbReference type="Pfam" id="PF00989"/>
    </source>
</evidence>
<dbReference type="InterPro" id="IPR000014">
    <property type="entry name" value="PAS"/>
</dbReference>